<keyword evidence="2" id="KW-1185">Reference proteome</keyword>
<comment type="caution">
    <text evidence="1">The sequence shown here is derived from an EMBL/GenBank/DDBJ whole genome shotgun (WGS) entry which is preliminary data.</text>
</comment>
<reference evidence="1 2" key="1">
    <citation type="journal article" date="2018" name="New Phytol.">
        <title>Phylogenomics of Endogonaceae and evolution of mycorrhizas within Mucoromycota.</title>
        <authorList>
            <person name="Chang Y."/>
            <person name="Desiro A."/>
            <person name="Na H."/>
            <person name="Sandor L."/>
            <person name="Lipzen A."/>
            <person name="Clum A."/>
            <person name="Barry K."/>
            <person name="Grigoriev I.V."/>
            <person name="Martin F.M."/>
            <person name="Stajich J.E."/>
            <person name="Smith M.E."/>
            <person name="Bonito G."/>
            <person name="Spatafora J.W."/>
        </authorList>
    </citation>
    <scope>NUCLEOTIDE SEQUENCE [LARGE SCALE GENOMIC DNA]</scope>
    <source>
        <strain evidence="1 2">AD002</strain>
    </source>
</reference>
<gene>
    <name evidence="1" type="ORF">BC938DRAFT_479202</name>
</gene>
<sequence>MHPLSEEFKYSDIVTDGTELSSISFVTPLKATVARFFMETLNDAQPLPINNIPLELKFKDQAVNYPLPGELVKNLEVVQHPGPPKECRVKISGFKSHSETVDIEKHLISIKHASRYLQFAGKNYRSRVSTAYEKALKLGLESAEILLVNEVEFGTKTSTFGHMVRNPSTEAASYVKTVLKHDAYRPMFYDNIFWDRSALIEALDVGNFVEDIVRYCLKDYVSKEGGLLEPGYVAIVVGALPTISRKSPELAALIAQYLSHIQLDRFIAGFPVTGEFRDGVFGRVEQLSNYNQSPLRDWWLEQRKAFSLWWNA</sequence>
<dbReference type="EMBL" id="RBNJ01003728">
    <property type="protein sequence ID" value="RUS30594.1"/>
    <property type="molecule type" value="Genomic_DNA"/>
</dbReference>
<accession>A0A433QLE6</accession>
<organism evidence="1 2">
    <name type="scientific">Jimgerdemannia flammicorona</name>
    <dbReference type="NCBI Taxonomy" id="994334"/>
    <lineage>
        <taxon>Eukaryota</taxon>
        <taxon>Fungi</taxon>
        <taxon>Fungi incertae sedis</taxon>
        <taxon>Mucoromycota</taxon>
        <taxon>Mucoromycotina</taxon>
        <taxon>Endogonomycetes</taxon>
        <taxon>Endogonales</taxon>
        <taxon>Endogonaceae</taxon>
        <taxon>Jimgerdemannia</taxon>
    </lineage>
</organism>
<protein>
    <submittedName>
        <fullName evidence="1">Uncharacterized protein</fullName>
    </submittedName>
</protein>
<dbReference type="Proteomes" id="UP000274822">
    <property type="component" value="Unassembled WGS sequence"/>
</dbReference>
<evidence type="ECO:0000313" key="2">
    <source>
        <dbReference type="Proteomes" id="UP000274822"/>
    </source>
</evidence>
<evidence type="ECO:0000313" key="1">
    <source>
        <dbReference type="EMBL" id="RUS30594.1"/>
    </source>
</evidence>
<proteinExistence type="predicted"/>
<dbReference type="AlphaFoldDB" id="A0A433QLE6"/>
<name>A0A433QLE6_9FUNG</name>